<dbReference type="InterPro" id="IPR013762">
    <property type="entry name" value="Integrase-like_cat_sf"/>
</dbReference>
<comment type="similarity">
    <text evidence="1">Belongs to the 'phage' integrase family.</text>
</comment>
<protein>
    <submittedName>
        <fullName evidence="6">Integrase</fullName>
        <ecNumber evidence="6">2.4.1.-</ecNumber>
    </submittedName>
</protein>
<keyword evidence="3" id="KW-0238">DNA-binding</keyword>
<dbReference type="GO" id="GO:0003677">
    <property type="term" value="F:DNA binding"/>
    <property type="evidence" value="ECO:0007669"/>
    <property type="project" value="UniProtKB-KW"/>
</dbReference>
<dbReference type="EC" id="2.4.1.-" evidence="6"/>
<dbReference type="PROSITE" id="PS51898">
    <property type="entry name" value="TYR_RECOMBINASE"/>
    <property type="match status" value="1"/>
</dbReference>
<keyword evidence="2" id="KW-0229">DNA integration</keyword>
<dbReference type="GO" id="GO:0016757">
    <property type="term" value="F:glycosyltransferase activity"/>
    <property type="evidence" value="ECO:0007669"/>
    <property type="project" value="UniProtKB-KW"/>
</dbReference>
<keyword evidence="4" id="KW-0233">DNA recombination</keyword>
<dbReference type="PANTHER" id="PTHR30349">
    <property type="entry name" value="PHAGE INTEGRASE-RELATED"/>
    <property type="match status" value="1"/>
</dbReference>
<dbReference type="Gene3D" id="1.10.150.130">
    <property type="match status" value="1"/>
</dbReference>
<accession>D5BTB7</accession>
<evidence type="ECO:0000313" key="6">
    <source>
        <dbReference type="EMBL" id="ADE39514.1"/>
    </source>
</evidence>
<dbReference type="EMBL" id="CP001751">
    <property type="protein sequence ID" value="ADE39514.1"/>
    <property type="molecule type" value="Genomic_DNA"/>
</dbReference>
<keyword evidence="6" id="KW-0808">Transferase</keyword>
<name>D5BTB7_PUNMI</name>
<evidence type="ECO:0000256" key="4">
    <source>
        <dbReference type="ARBA" id="ARBA00023172"/>
    </source>
</evidence>
<evidence type="ECO:0000256" key="3">
    <source>
        <dbReference type="ARBA" id="ARBA00023125"/>
    </source>
</evidence>
<reference evidence="6 7" key="1">
    <citation type="journal article" date="2010" name="J. Bacteriol.">
        <title>Complete genome sequence of "Candidatus Puniceispirillum marinum" IMCC1322, a representative of the SAR116 clade in the Alphaproteobacteria.</title>
        <authorList>
            <person name="Oh H.M."/>
            <person name="Kwon K.K."/>
            <person name="Kang I."/>
            <person name="Kang S.G."/>
            <person name="Lee J.H."/>
            <person name="Kim S.J."/>
            <person name="Cho J.C."/>
        </authorList>
    </citation>
    <scope>NUCLEOTIDE SEQUENCE [LARGE SCALE GENOMIC DNA]</scope>
    <source>
        <strain evidence="6 7">IMCC1322</strain>
    </source>
</reference>
<dbReference type="OrthoDB" id="102994at2"/>
<dbReference type="RefSeq" id="WP_013046141.1">
    <property type="nucleotide sequence ID" value="NC_014010.1"/>
</dbReference>
<dbReference type="InterPro" id="IPR010998">
    <property type="entry name" value="Integrase_recombinase_N"/>
</dbReference>
<dbReference type="InterPro" id="IPR011010">
    <property type="entry name" value="DNA_brk_join_enz"/>
</dbReference>
<dbReference type="Proteomes" id="UP000007460">
    <property type="component" value="Chromosome"/>
</dbReference>
<dbReference type="Pfam" id="PF00589">
    <property type="entry name" value="Phage_integrase"/>
    <property type="match status" value="1"/>
</dbReference>
<gene>
    <name evidence="6" type="ordered locus">SAR116_1271</name>
</gene>
<dbReference type="KEGG" id="apb:SAR116_1271"/>
<dbReference type="HOGENOM" id="CLU_045967_0_0_5"/>
<dbReference type="SUPFAM" id="SSF56349">
    <property type="entry name" value="DNA breaking-rejoining enzymes"/>
    <property type="match status" value="1"/>
</dbReference>
<dbReference type="GO" id="GO:0006310">
    <property type="term" value="P:DNA recombination"/>
    <property type="evidence" value="ECO:0007669"/>
    <property type="project" value="UniProtKB-KW"/>
</dbReference>
<dbReference type="Gene3D" id="1.10.443.10">
    <property type="entry name" value="Intergrase catalytic core"/>
    <property type="match status" value="1"/>
</dbReference>
<feature type="domain" description="Tyr recombinase" evidence="5">
    <location>
        <begin position="201"/>
        <end position="404"/>
    </location>
</feature>
<dbReference type="PANTHER" id="PTHR30349:SF41">
    <property type="entry name" value="INTEGRASE_RECOMBINASE PROTEIN MJ0367-RELATED"/>
    <property type="match status" value="1"/>
</dbReference>
<sequence length="421" mass="49401">MGKDVNNKIDVRRDGCVVLYQRENRDGTINPVYQMRIRIPLPASKGYFRGSTGESNQAQASQIALNKFEELYFKVKSGGTLQGKSFKDLFNEWKEHYPKVSNESLPKYIEWSVNRVGKYPFDFFVYEKGNQKVDTLTQQDFEEYWVYRRNNSIKNGTPFSPSNNTLRKECTLLNQMLAYAFERGYLLKEFKIKRPPPDKNSRRPTFSKDEWRSITTGMRKRVGEGWGAFRRDRFILQQYVLILANCGVRLGELRNLTWGDIRRENYEELKDEVRLILLVRGKTGIREVVCNAGTEVYFERMYDFRKEELNAHPVKDSFVFCHPDGKPIHSMRKAFDALLKDLELKKDSSGRDRTLYSLRHMYATFRLSEEVSPYLLARQMGTSVEMLEKHYGQVVNRLVATQITKTRSKHTARVSDKIYPF</sequence>
<dbReference type="InterPro" id="IPR050090">
    <property type="entry name" value="Tyrosine_recombinase_XerCD"/>
</dbReference>
<keyword evidence="7" id="KW-1185">Reference proteome</keyword>
<dbReference type="GO" id="GO:0015074">
    <property type="term" value="P:DNA integration"/>
    <property type="evidence" value="ECO:0007669"/>
    <property type="project" value="UniProtKB-KW"/>
</dbReference>
<evidence type="ECO:0000256" key="1">
    <source>
        <dbReference type="ARBA" id="ARBA00008857"/>
    </source>
</evidence>
<evidence type="ECO:0000313" key="7">
    <source>
        <dbReference type="Proteomes" id="UP000007460"/>
    </source>
</evidence>
<keyword evidence="6" id="KW-0328">Glycosyltransferase</keyword>
<dbReference type="InterPro" id="IPR002104">
    <property type="entry name" value="Integrase_catalytic"/>
</dbReference>
<proteinExistence type="inferred from homology"/>
<evidence type="ECO:0000256" key="2">
    <source>
        <dbReference type="ARBA" id="ARBA00022908"/>
    </source>
</evidence>
<organism evidence="6 7">
    <name type="scientific">Puniceispirillum marinum (strain IMCC1322)</name>
    <dbReference type="NCBI Taxonomy" id="488538"/>
    <lineage>
        <taxon>Bacteria</taxon>
        <taxon>Pseudomonadati</taxon>
        <taxon>Pseudomonadota</taxon>
        <taxon>Alphaproteobacteria</taxon>
        <taxon>Candidatus Puniceispirillales</taxon>
        <taxon>Candidatus Puniceispirillaceae</taxon>
        <taxon>Candidatus Puniceispirillum</taxon>
    </lineage>
</organism>
<dbReference type="AlphaFoldDB" id="D5BTB7"/>
<dbReference type="STRING" id="488538.SAR116_1271"/>
<dbReference type="eggNOG" id="COG0582">
    <property type="taxonomic scope" value="Bacteria"/>
</dbReference>
<evidence type="ECO:0000259" key="5">
    <source>
        <dbReference type="PROSITE" id="PS51898"/>
    </source>
</evidence>